<evidence type="ECO:0000313" key="2">
    <source>
        <dbReference type="EMBL" id="KAK3330679.1"/>
    </source>
</evidence>
<keyword evidence="1" id="KW-1133">Transmembrane helix</keyword>
<protein>
    <submittedName>
        <fullName evidence="2">Uncharacterized protein</fullName>
    </submittedName>
</protein>
<keyword evidence="1" id="KW-0812">Transmembrane</keyword>
<evidence type="ECO:0000313" key="3">
    <source>
        <dbReference type="Proteomes" id="UP001283341"/>
    </source>
</evidence>
<reference evidence="2" key="2">
    <citation type="submission" date="2023-06" db="EMBL/GenBank/DDBJ databases">
        <authorList>
            <consortium name="Lawrence Berkeley National Laboratory"/>
            <person name="Haridas S."/>
            <person name="Hensen N."/>
            <person name="Bonometti L."/>
            <person name="Westerberg I."/>
            <person name="Brannstrom I.O."/>
            <person name="Guillou S."/>
            <person name="Cros-Aarteil S."/>
            <person name="Calhoun S."/>
            <person name="Kuo A."/>
            <person name="Mondo S."/>
            <person name="Pangilinan J."/>
            <person name="Riley R."/>
            <person name="Labutti K."/>
            <person name="Andreopoulos B."/>
            <person name="Lipzen A."/>
            <person name="Chen C."/>
            <person name="Yanf M."/>
            <person name="Daum C."/>
            <person name="Ng V."/>
            <person name="Clum A."/>
            <person name="Steindorff A."/>
            <person name="Ohm R."/>
            <person name="Martin F."/>
            <person name="Silar P."/>
            <person name="Natvig D."/>
            <person name="Lalanne C."/>
            <person name="Gautier V."/>
            <person name="Ament-Velasquez S.L."/>
            <person name="Kruys A."/>
            <person name="Hutchinson M.I."/>
            <person name="Powell A.J."/>
            <person name="Barry K."/>
            <person name="Miller A.N."/>
            <person name="Grigoriev I.V."/>
            <person name="Debuchy R."/>
            <person name="Gladieux P."/>
            <person name="Thoren M.H."/>
            <person name="Johannesson H."/>
        </authorList>
    </citation>
    <scope>NUCLEOTIDE SEQUENCE</scope>
    <source>
        <strain evidence="2">CBS 118394</strain>
    </source>
</reference>
<reference evidence="2" key="1">
    <citation type="journal article" date="2023" name="Mol. Phylogenet. Evol.">
        <title>Genome-scale phylogeny and comparative genomics of the fungal order Sordariales.</title>
        <authorList>
            <person name="Hensen N."/>
            <person name="Bonometti L."/>
            <person name="Westerberg I."/>
            <person name="Brannstrom I.O."/>
            <person name="Guillou S."/>
            <person name="Cros-Aarteil S."/>
            <person name="Calhoun S."/>
            <person name="Haridas S."/>
            <person name="Kuo A."/>
            <person name="Mondo S."/>
            <person name="Pangilinan J."/>
            <person name="Riley R."/>
            <person name="LaButti K."/>
            <person name="Andreopoulos B."/>
            <person name="Lipzen A."/>
            <person name="Chen C."/>
            <person name="Yan M."/>
            <person name="Daum C."/>
            <person name="Ng V."/>
            <person name="Clum A."/>
            <person name="Steindorff A."/>
            <person name="Ohm R.A."/>
            <person name="Martin F."/>
            <person name="Silar P."/>
            <person name="Natvig D.O."/>
            <person name="Lalanne C."/>
            <person name="Gautier V."/>
            <person name="Ament-Velasquez S.L."/>
            <person name="Kruys A."/>
            <person name="Hutchinson M.I."/>
            <person name="Powell A.J."/>
            <person name="Barry K."/>
            <person name="Miller A.N."/>
            <person name="Grigoriev I.V."/>
            <person name="Debuchy R."/>
            <person name="Gladieux P."/>
            <person name="Hiltunen Thoren M."/>
            <person name="Johannesson H."/>
        </authorList>
    </citation>
    <scope>NUCLEOTIDE SEQUENCE</scope>
    <source>
        <strain evidence="2">CBS 118394</strain>
    </source>
</reference>
<organism evidence="2 3">
    <name type="scientific">Apodospora peruviana</name>
    <dbReference type="NCBI Taxonomy" id="516989"/>
    <lineage>
        <taxon>Eukaryota</taxon>
        <taxon>Fungi</taxon>
        <taxon>Dikarya</taxon>
        <taxon>Ascomycota</taxon>
        <taxon>Pezizomycotina</taxon>
        <taxon>Sordariomycetes</taxon>
        <taxon>Sordariomycetidae</taxon>
        <taxon>Sordariales</taxon>
        <taxon>Lasiosphaeriaceae</taxon>
        <taxon>Apodospora</taxon>
    </lineage>
</organism>
<feature type="transmembrane region" description="Helical" evidence="1">
    <location>
        <begin position="89"/>
        <end position="109"/>
    </location>
</feature>
<dbReference type="AlphaFoldDB" id="A0AAE0MH12"/>
<feature type="transmembrane region" description="Helical" evidence="1">
    <location>
        <begin position="129"/>
        <end position="149"/>
    </location>
</feature>
<keyword evidence="1" id="KW-0472">Membrane</keyword>
<feature type="transmembrane region" description="Helical" evidence="1">
    <location>
        <begin position="180"/>
        <end position="196"/>
    </location>
</feature>
<accession>A0AAE0MH12</accession>
<dbReference type="Proteomes" id="UP001283341">
    <property type="component" value="Unassembled WGS sequence"/>
</dbReference>
<comment type="caution">
    <text evidence="2">The sequence shown here is derived from an EMBL/GenBank/DDBJ whole genome shotgun (WGS) entry which is preliminary data.</text>
</comment>
<sequence length="233" mass="27158">MATILKQQKLGPELQYFVWDCSIASDRRWPMGMKLEQVCIHKAILVTRNKMQALQIPLTSRFRPATMLDRLENCREATIWVRSSQRRSISWVAGELCSSVVISVYMRSLLLRARRRNIQCWMISVSARVLWPLFSLFLLVSIGVGHKASMHFNARIYKRASLHDMQAGQYPKIKRKAPRVVHLFFSSYLFSFWLLVRCIDQPEMISESWVSCFLPVSQPSLLHMTPFLVFVGY</sequence>
<evidence type="ECO:0000256" key="1">
    <source>
        <dbReference type="SAM" id="Phobius"/>
    </source>
</evidence>
<gene>
    <name evidence="2" type="ORF">B0H66DRAFT_71912</name>
</gene>
<proteinExistence type="predicted"/>
<name>A0AAE0MH12_9PEZI</name>
<dbReference type="EMBL" id="JAUEDM010000001">
    <property type="protein sequence ID" value="KAK3330679.1"/>
    <property type="molecule type" value="Genomic_DNA"/>
</dbReference>
<keyword evidence="3" id="KW-1185">Reference proteome</keyword>